<dbReference type="AlphaFoldDB" id="A0A538TRC1"/>
<proteinExistence type="predicted"/>
<dbReference type="EMBL" id="VBOY01000060">
    <property type="protein sequence ID" value="TMQ66179.1"/>
    <property type="molecule type" value="Genomic_DNA"/>
</dbReference>
<evidence type="ECO:0000313" key="1">
    <source>
        <dbReference type="EMBL" id="TMQ66179.1"/>
    </source>
</evidence>
<gene>
    <name evidence="1" type="ORF">E6K78_06655</name>
</gene>
<protein>
    <submittedName>
        <fullName evidence="1">Uncharacterized protein</fullName>
    </submittedName>
</protein>
<name>A0A538TRC1_UNCEI</name>
<comment type="caution">
    <text evidence="1">The sequence shown here is derived from an EMBL/GenBank/DDBJ whole genome shotgun (WGS) entry which is preliminary data.</text>
</comment>
<accession>A0A538TRC1</accession>
<organism evidence="1 2">
    <name type="scientific">Eiseniibacteriota bacterium</name>
    <dbReference type="NCBI Taxonomy" id="2212470"/>
    <lineage>
        <taxon>Bacteria</taxon>
        <taxon>Candidatus Eiseniibacteriota</taxon>
    </lineage>
</organism>
<reference evidence="1 2" key="1">
    <citation type="journal article" date="2019" name="Nat. Microbiol.">
        <title>Mediterranean grassland soil C-N compound turnover is dependent on rainfall and depth, and is mediated by genomically divergent microorganisms.</title>
        <authorList>
            <person name="Diamond S."/>
            <person name="Andeer P.F."/>
            <person name="Li Z."/>
            <person name="Crits-Christoph A."/>
            <person name="Burstein D."/>
            <person name="Anantharaman K."/>
            <person name="Lane K.R."/>
            <person name="Thomas B.C."/>
            <person name="Pan C."/>
            <person name="Northen T.R."/>
            <person name="Banfield J.F."/>
        </authorList>
    </citation>
    <scope>NUCLEOTIDE SEQUENCE [LARGE SCALE GENOMIC DNA]</scope>
    <source>
        <strain evidence="1">WS_8</strain>
    </source>
</reference>
<sequence length="82" mass="9061">MKASIPSSADLARPMPETAGARMDAAAAALAALRDERRRLERLGFERPLAHCEAQLRYWGFVANVLSLLPARGDESWRVAVR</sequence>
<evidence type="ECO:0000313" key="2">
    <source>
        <dbReference type="Proteomes" id="UP000316609"/>
    </source>
</evidence>
<dbReference type="Proteomes" id="UP000316609">
    <property type="component" value="Unassembled WGS sequence"/>
</dbReference>